<dbReference type="InterPro" id="IPR005363">
    <property type="entry name" value="UPF0167"/>
</dbReference>
<protein>
    <submittedName>
        <fullName evidence="2">CbrC family protein</fullName>
    </submittedName>
</protein>
<sequence>MTCICCGRGRGYIYTGPVYAVEDLKDRLCPWCIASGSVAERFDAHFTAGTCLGDDVPLEVFSAVDRHTPGFPASQEPQWFFHCGEGAAYLGRVGFAELAAHPDALETLRQETSGWGWPSDQVEHHLGSLDKDDHPAHLFRCRGCAIHLAYSDLA</sequence>
<geneLocation type="plasmid" evidence="2">
    <name>unnamed1</name>
</geneLocation>
<proteinExistence type="inferred from homology"/>
<evidence type="ECO:0000256" key="1">
    <source>
        <dbReference type="ARBA" id="ARBA00008525"/>
    </source>
</evidence>
<comment type="similarity">
    <text evidence="1">Belongs to the UPF0167 family.</text>
</comment>
<keyword evidence="2" id="KW-0614">Plasmid</keyword>
<name>A0AB39YI75_9ACTN</name>
<gene>
    <name evidence="2" type="ORF">AB5J51_41780</name>
</gene>
<evidence type="ECO:0000313" key="2">
    <source>
        <dbReference type="EMBL" id="XDV69451.1"/>
    </source>
</evidence>
<dbReference type="AlphaFoldDB" id="A0AB39YI75"/>
<dbReference type="RefSeq" id="WP_369780629.1">
    <property type="nucleotide sequence ID" value="NZ_CP165728.1"/>
</dbReference>
<organism evidence="2">
    <name type="scientific">Streptomyces sp. R33</name>
    <dbReference type="NCBI Taxonomy" id="3238629"/>
    <lineage>
        <taxon>Bacteria</taxon>
        <taxon>Bacillati</taxon>
        <taxon>Actinomycetota</taxon>
        <taxon>Actinomycetes</taxon>
        <taxon>Kitasatosporales</taxon>
        <taxon>Streptomycetaceae</taxon>
        <taxon>Streptomyces</taxon>
    </lineage>
</organism>
<accession>A0AB39YI75</accession>
<reference evidence="2" key="1">
    <citation type="submission" date="2024-08" db="EMBL/GenBank/DDBJ databases">
        <authorList>
            <person name="Yu S.T."/>
        </authorList>
    </citation>
    <scope>NUCLEOTIDE SEQUENCE</scope>
    <source>
        <strain evidence="2">R33</strain>
        <plasmid evidence="2">unnamed1</plasmid>
    </source>
</reference>
<dbReference type="EMBL" id="CP165728">
    <property type="protein sequence ID" value="XDV69451.1"/>
    <property type="molecule type" value="Genomic_DNA"/>
</dbReference>
<dbReference type="Pfam" id="PF03691">
    <property type="entry name" value="UPF0167"/>
    <property type="match status" value="1"/>
</dbReference>